<dbReference type="EMBL" id="PKFO01000001">
    <property type="protein sequence ID" value="PVH19317.1"/>
    <property type="molecule type" value="Genomic_DNA"/>
</dbReference>
<dbReference type="GO" id="GO:0005829">
    <property type="term" value="C:cytosol"/>
    <property type="evidence" value="ECO:0007669"/>
    <property type="project" value="TreeGrafter"/>
</dbReference>
<dbReference type="NCBIfam" id="TIGR00417">
    <property type="entry name" value="speE"/>
    <property type="match status" value="1"/>
</dbReference>
<dbReference type="Pfam" id="PF17284">
    <property type="entry name" value="Spermine_synt_N"/>
    <property type="match status" value="1"/>
</dbReference>
<dbReference type="NCBIfam" id="NF002010">
    <property type="entry name" value="PRK00811.1"/>
    <property type="match status" value="1"/>
</dbReference>
<dbReference type="InterPro" id="IPR001045">
    <property type="entry name" value="Spermi_synthase"/>
</dbReference>
<dbReference type="InterPro" id="IPR022656">
    <property type="entry name" value="XPA_C"/>
</dbReference>
<evidence type="ECO:0000256" key="7">
    <source>
        <dbReference type="RuleBase" id="RU003836"/>
    </source>
</evidence>
<dbReference type="InterPro" id="IPR037163">
    <property type="entry name" value="Spermidine_synt_N_sf"/>
</dbReference>
<dbReference type="CDD" id="cd21077">
    <property type="entry name" value="DBD_Rad14"/>
    <property type="match status" value="1"/>
</dbReference>
<feature type="region of interest" description="Disordered" evidence="8">
    <location>
        <begin position="318"/>
        <end position="353"/>
    </location>
</feature>
<dbReference type="InterPro" id="IPR029063">
    <property type="entry name" value="SAM-dependent_MTases_sf"/>
</dbReference>
<dbReference type="InterPro" id="IPR035246">
    <property type="entry name" value="Spermidine_synt_N"/>
</dbReference>
<dbReference type="Gene3D" id="3.90.530.10">
    <property type="entry name" value="XPA C-terminal domain"/>
    <property type="match status" value="1"/>
</dbReference>
<keyword evidence="3 6" id="KW-0808">Transferase</keyword>
<protein>
    <submittedName>
        <fullName evidence="10">Spermidine synthase</fullName>
    </submittedName>
</protein>
<dbReference type="Proteomes" id="UP000244309">
    <property type="component" value="Unassembled WGS sequence"/>
</dbReference>
<comment type="subcellular location">
    <subcellularLocation>
        <location evidence="1">Nucleus</location>
    </subcellularLocation>
</comment>
<gene>
    <name evidence="10" type="ORF">CXQ85_001623</name>
</gene>
<dbReference type="PROSITE" id="PS00753">
    <property type="entry name" value="XPA_2"/>
    <property type="match status" value="1"/>
</dbReference>
<evidence type="ECO:0000256" key="4">
    <source>
        <dbReference type="ARBA" id="ARBA00022833"/>
    </source>
</evidence>
<dbReference type="PANTHER" id="PTHR11558:SF11">
    <property type="entry name" value="SPERMIDINE SYNTHASE"/>
    <property type="match status" value="1"/>
</dbReference>
<dbReference type="VEuPathDB" id="FungiDB:CXQ85_001623"/>
<comment type="caution">
    <text evidence="10">The sequence shown here is derived from an EMBL/GenBank/DDBJ whole genome shotgun (WGS) entry which is preliminary data.</text>
</comment>
<dbReference type="PANTHER" id="PTHR11558">
    <property type="entry name" value="SPERMIDINE/SPERMINE SYNTHASE"/>
    <property type="match status" value="1"/>
</dbReference>
<evidence type="ECO:0000256" key="2">
    <source>
        <dbReference type="ARBA" id="ARBA00007867"/>
    </source>
</evidence>
<name>A0A2V1ALZ8_9ASCO</name>
<feature type="domain" description="PABS" evidence="9">
    <location>
        <begin position="11"/>
        <end position="247"/>
    </location>
</feature>
<evidence type="ECO:0000256" key="1">
    <source>
        <dbReference type="ARBA" id="ARBA00004123"/>
    </source>
</evidence>
<dbReference type="NCBIfam" id="TIGR00598">
    <property type="entry name" value="rad14"/>
    <property type="match status" value="1"/>
</dbReference>
<dbReference type="SUPFAM" id="SSF46955">
    <property type="entry name" value="Putative DNA-binding domain"/>
    <property type="match status" value="1"/>
</dbReference>
<evidence type="ECO:0000259" key="9">
    <source>
        <dbReference type="PROSITE" id="PS51006"/>
    </source>
</evidence>
<dbReference type="Gene3D" id="3.40.50.150">
    <property type="entry name" value="Vaccinia Virus protein VP39"/>
    <property type="match status" value="1"/>
</dbReference>
<dbReference type="GO" id="GO:0006289">
    <property type="term" value="P:nucleotide-excision repair"/>
    <property type="evidence" value="ECO:0007669"/>
    <property type="project" value="InterPro"/>
</dbReference>
<keyword evidence="4" id="KW-0862">Zinc</keyword>
<dbReference type="InterPro" id="IPR022658">
    <property type="entry name" value="XPA_CS"/>
</dbReference>
<dbReference type="InterPro" id="IPR009061">
    <property type="entry name" value="DNA-bd_dom_put_sf"/>
</dbReference>
<dbReference type="RefSeq" id="XP_025340257.1">
    <property type="nucleotide sequence ID" value="XM_025485326.1"/>
</dbReference>
<keyword evidence="11" id="KW-1185">Reference proteome</keyword>
<dbReference type="SUPFAM" id="SSF53335">
    <property type="entry name" value="S-adenosyl-L-methionine-dependent methyltransferases"/>
    <property type="match status" value="1"/>
</dbReference>
<dbReference type="PROSITE" id="PS01330">
    <property type="entry name" value="PABS_1"/>
    <property type="match status" value="1"/>
</dbReference>
<organism evidence="10 11">
    <name type="scientific">Candidozyma haemuli</name>
    <dbReference type="NCBI Taxonomy" id="45357"/>
    <lineage>
        <taxon>Eukaryota</taxon>
        <taxon>Fungi</taxon>
        <taxon>Dikarya</taxon>
        <taxon>Ascomycota</taxon>
        <taxon>Saccharomycotina</taxon>
        <taxon>Pichiomycetes</taxon>
        <taxon>Metschnikowiaceae</taxon>
        <taxon>Candidozyma</taxon>
    </lineage>
</organism>
<evidence type="ECO:0000256" key="8">
    <source>
        <dbReference type="SAM" id="MobiDB-lite"/>
    </source>
</evidence>
<evidence type="ECO:0000256" key="3">
    <source>
        <dbReference type="ARBA" id="ARBA00022679"/>
    </source>
</evidence>
<feature type="active site" description="Proton acceptor" evidence="6">
    <location>
        <position position="167"/>
    </location>
</feature>
<dbReference type="HAMAP" id="MF_00198">
    <property type="entry name" value="Spermidine_synth"/>
    <property type="match status" value="1"/>
</dbReference>
<dbReference type="STRING" id="45357.A0A2V1ALZ8"/>
<dbReference type="Gene3D" id="2.30.140.10">
    <property type="entry name" value="Spermidine synthase, tetramerisation domain"/>
    <property type="match status" value="1"/>
</dbReference>
<proteinExistence type="inferred from homology"/>
<evidence type="ECO:0000313" key="10">
    <source>
        <dbReference type="EMBL" id="PVH19317.1"/>
    </source>
</evidence>
<evidence type="ECO:0000256" key="5">
    <source>
        <dbReference type="ARBA" id="ARBA00023242"/>
    </source>
</evidence>
<evidence type="ECO:0000313" key="11">
    <source>
        <dbReference type="Proteomes" id="UP000244309"/>
    </source>
</evidence>
<dbReference type="PROSITE" id="PS51006">
    <property type="entry name" value="PABS_2"/>
    <property type="match status" value="1"/>
</dbReference>
<reference evidence="10 11" key="1">
    <citation type="submission" date="2017-12" db="EMBL/GenBank/DDBJ databases">
        <title>Genome Sequence of a Multidrug-Resistant Candida haemulonii Isolate from a Patient with Chronic Leg Ulcers in Israel.</title>
        <authorList>
            <person name="Chow N.A."/>
            <person name="Gade L."/>
            <person name="Batra D."/>
            <person name="Rowe L.A."/>
            <person name="Ben-Ami R."/>
            <person name="Loparev V.N."/>
            <person name="Litvintseva A.P."/>
        </authorList>
    </citation>
    <scope>NUCLEOTIDE SEQUENCE [LARGE SCALE GENOMIC DNA]</scope>
    <source>
        <strain evidence="10 11">B11899</strain>
    </source>
</reference>
<dbReference type="FunFam" id="2.30.140.10:FF:000001">
    <property type="entry name" value="SPE3p Spermidine synthase"/>
    <property type="match status" value="1"/>
</dbReference>
<dbReference type="GO" id="GO:0015940">
    <property type="term" value="P:pantothenate biosynthetic process"/>
    <property type="evidence" value="ECO:0007669"/>
    <property type="project" value="UniProtKB-ARBA"/>
</dbReference>
<dbReference type="CDD" id="cd02440">
    <property type="entry name" value="AdoMet_MTases"/>
    <property type="match status" value="1"/>
</dbReference>
<dbReference type="GO" id="GO:0008295">
    <property type="term" value="P:spermidine biosynthetic process"/>
    <property type="evidence" value="ECO:0007669"/>
    <property type="project" value="TreeGrafter"/>
</dbReference>
<dbReference type="OrthoDB" id="38125at2759"/>
<keyword evidence="5" id="KW-0539">Nucleus</keyword>
<dbReference type="InterPro" id="IPR030374">
    <property type="entry name" value="PABS"/>
</dbReference>
<dbReference type="Pfam" id="PF05181">
    <property type="entry name" value="XPA_C"/>
    <property type="match status" value="1"/>
</dbReference>
<evidence type="ECO:0000256" key="6">
    <source>
        <dbReference type="PROSITE-ProRule" id="PRU00354"/>
    </source>
</evidence>
<dbReference type="GO" id="GO:0004766">
    <property type="term" value="F:spermidine synthase activity"/>
    <property type="evidence" value="ECO:0007669"/>
    <property type="project" value="TreeGrafter"/>
</dbReference>
<keyword evidence="6" id="KW-0620">Polyamine biosynthesis</keyword>
<dbReference type="InterPro" id="IPR030373">
    <property type="entry name" value="PABS_CS"/>
</dbReference>
<dbReference type="InterPro" id="IPR037129">
    <property type="entry name" value="XPA_sf"/>
</dbReference>
<dbReference type="AlphaFoldDB" id="A0A2V1ALZ8"/>
<sequence>MSELSHPSIKDGWFAEVSDTMWPGSAMSLRVDKVLHAEKSKYQDVLVFKSTDYGNVLVLDNCIQVTERDEYSYQEMITHLAMNSHPNPKKALVIGGGDGGVLREMLKHESIEEAWLCDIDEAVIEVSKKYLPEMAKSYADPRTKVHIGDGFKFLEDYKNTFDIIVTDSSDPEGPAESLFQKPYFELLKGALTEKGVITTQAESIWLHMDIISKLKKDCKQIFPVAEYAYTSIPTYPSGTIGFMVCSKDANANVKKPLRFDWDDKFVDENLKYYNAKVHEASFVLPQWADKRLNKETTELTPEQKKRIQENRERALAIQRERQKQHRDATGENDISSVRTESERKKAKLESTYQPPSIQRKDYIEYDFSTMKDSRGGFLDDTEKNGLKGVEEEPESLQQWKERQKKEHLVRDLAPPLDLENAPKCFECGSLEIDPNLFTNFREVRVCRRCQKEKQDKYSMLTKTECKEDYLLTDPELQDVSLLPRVEKPNPHGFSRMQLFLRFQVEEFAWKKWGSAEGLDKEWERREAVRLQRRDKRYQDKLKEMRKKTRAEEYTRKLRNGMSLGERHVHSWSEPISAGGNIVRRRCTDCGIETEEVMI</sequence>
<dbReference type="GO" id="GO:0005634">
    <property type="term" value="C:nucleus"/>
    <property type="evidence" value="ECO:0007669"/>
    <property type="project" value="UniProtKB-SubCell"/>
</dbReference>
<dbReference type="InterPro" id="IPR000465">
    <property type="entry name" value="XPA/RAD14"/>
</dbReference>
<dbReference type="GeneID" id="37006954"/>
<dbReference type="Pfam" id="PF01564">
    <property type="entry name" value="Spermine_synth"/>
    <property type="match status" value="1"/>
</dbReference>
<feature type="compositionally biased region" description="Basic and acidic residues" evidence="8">
    <location>
        <begin position="318"/>
        <end position="329"/>
    </location>
</feature>
<dbReference type="GO" id="GO:0003684">
    <property type="term" value="F:damaged DNA binding"/>
    <property type="evidence" value="ECO:0007669"/>
    <property type="project" value="InterPro"/>
</dbReference>
<accession>A0A2V1ALZ8</accession>
<dbReference type="FunFam" id="3.40.50.150:FF:000013">
    <property type="entry name" value="Spermidine synthase"/>
    <property type="match status" value="1"/>
</dbReference>
<comment type="similarity">
    <text evidence="2 7">Belongs to the spermidine/spermine synthase family.</text>
</comment>